<dbReference type="EMBL" id="GG738893">
    <property type="protein sequence ID" value="EFC40311.1"/>
    <property type="molecule type" value="Genomic_DNA"/>
</dbReference>
<dbReference type="GeneID" id="8854823"/>
<sequence length="144" mass="15965">MFKHLAGSIVVLLLLCIVVCNSLQLPLPTATESLGFPAPISQLDAKNRVLKAISEKYSNQLKTMIGTLNKMIEDQSALGDGFIVASFKGNVMHQVDCQKYGSAVYQVLKAHYNRHGYQTMYSCKVSGDVEGYCMINIRINFVEQ</sequence>
<keyword evidence="3" id="KW-1185">Reference proteome</keyword>
<keyword evidence="1" id="KW-0732">Signal</keyword>
<proteinExistence type="predicted"/>
<dbReference type="AlphaFoldDB" id="D2VSA9"/>
<reference evidence="2 3" key="1">
    <citation type="journal article" date="2010" name="Cell">
        <title>The genome of Naegleria gruberi illuminates early eukaryotic versatility.</title>
        <authorList>
            <person name="Fritz-Laylin L.K."/>
            <person name="Prochnik S.E."/>
            <person name="Ginger M.L."/>
            <person name="Dacks J.B."/>
            <person name="Carpenter M.L."/>
            <person name="Field M.C."/>
            <person name="Kuo A."/>
            <person name="Paredez A."/>
            <person name="Chapman J."/>
            <person name="Pham J."/>
            <person name="Shu S."/>
            <person name="Neupane R."/>
            <person name="Cipriano M."/>
            <person name="Mancuso J."/>
            <person name="Tu H."/>
            <person name="Salamov A."/>
            <person name="Lindquist E."/>
            <person name="Shapiro H."/>
            <person name="Lucas S."/>
            <person name="Grigoriev I.V."/>
            <person name="Cande W.Z."/>
            <person name="Fulton C."/>
            <person name="Rokhsar D.S."/>
            <person name="Dawson S.C."/>
        </authorList>
    </citation>
    <scope>NUCLEOTIDE SEQUENCE [LARGE SCALE GENOMIC DNA]</scope>
    <source>
        <strain evidence="2 3">NEG-M</strain>
    </source>
</reference>
<accession>D2VSA9</accession>
<dbReference type="Proteomes" id="UP000006671">
    <property type="component" value="Unassembled WGS sequence"/>
</dbReference>
<dbReference type="KEGG" id="ngr:NAEGRDRAFT_71875"/>
<evidence type="ECO:0000313" key="3">
    <source>
        <dbReference type="Proteomes" id="UP000006671"/>
    </source>
</evidence>
<feature type="chain" id="PRO_5003037804" evidence="1">
    <location>
        <begin position="23"/>
        <end position="144"/>
    </location>
</feature>
<feature type="signal peptide" evidence="1">
    <location>
        <begin position="1"/>
        <end position="22"/>
    </location>
</feature>
<protein>
    <submittedName>
        <fullName evidence="2">Predicted protein</fullName>
    </submittedName>
</protein>
<dbReference type="VEuPathDB" id="AmoebaDB:NAEGRDRAFT_71875"/>
<organism evidence="3">
    <name type="scientific">Naegleria gruberi</name>
    <name type="common">Amoeba</name>
    <dbReference type="NCBI Taxonomy" id="5762"/>
    <lineage>
        <taxon>Eukaryota</taxon>
        <taxon>Discoba</taxon>
        <taxon>Heterolobosea</taxon>
        <taxon>Tetramitia</taxon>
        <taxon>Eutetramitia</taxon>
        <taxon>Vahlkampfiidae</taxon>
        <taxon>Naegleria</taxon>
    </lineage>
</organism>
<gene>
    <name evidence="2" type="ORF">NAEGRDRAFT_71875</name>
</gene>
<dbReference type="InParanoid" id="D2VSA9"/>
<evidence type="ECO:0000313" key="2">
    <source>
        <dbReference type="EMBL" id="EFC40311.1"/>
    </source>
</evidence>
<name>D2VSA9_NAEGR</name>
<dbReference type="RefSeq" id="XP_002673055.1">
    <property type="nucleotide sequence ID" value="XM_002673009.1"/>
</dbReference>
<evidence type="ECO:0000256" key="1">
    <source>
        <dbReference type="SAM" id="SignalP"/>
    </source>
</evidence>